<keyword evidence="8 10" id="KW-1133">Transmembrane helix</keyword>
<keyword evidence="6" id="KW-1003">Cell membrane</keyword>
<dbReference type="Pfam" id="PF04973">
    <property type="entry name" value="NMN_transporter"/>
    <property type="match status" value="1"/>
</dbReference>
<proteinExistence type="inferred from homology"/>
<feature type="transmembrane region" description="Helical" evidence="10">
    <location>
        <begin position="177"/>
        <end position="195"/>
    </location>
</feature>
<evidence type="ECO:0000256" key="2">
    <source>
        <dbReference type="ARBA" id="ARBA00004651"/>
    </source>
</evidence>
<evidence type="ECO:0000313" key="11">
    <source>
        <dbReference type="EMBL" id="NMH27044.1"/>
    </source>
</evidence>
<evidence type="ECO:0000256" key="6">
    <source>
        <dbReference type="ARBA" id="ARBA00022475"/>
    </source>
</evidence>
<name>A0A972JEM3_9FLAO</name>
<reference evidence="11" key="1">
    <citation type="submission" date="2020-02" db="EMBL/GenBank/DDBJ databases">
        <title>Flavobacterium sp. genome.</title>
        <authorList>
            <person name="Jung H.S."/>
            <person name="Baek J.H."/>
            <person name="Jeon C.O."/>
        </authorList>
    </citation>
    <scope>NUCLEOTIDE SEQUENCE</scope>
    <source>
        <strain evidence="11">SE-s28</strain>
    </source>
</reference>
<evidence type="ECO:0000256" key="5">
    <source>
        <dbReference type="ARBA" id="ARBA00022448"/>
    </source>
</evidence>
<dbReference type="RefSeq" id="WP_169526133.1">
    <property type="nucleotide sequence ID" value="NZ_JAAMPU010000098.1"/>
</dbReference>
<keyword evidence="5" id="KW-0813">Transport</keyword>
<feature type="transmembrane region" description="Helical" evidence="10">
    <location>
        <begin position="63"/>
        <end position="82"/>
    </location>
</feature>
<comment type="similarity">
    <text evidence="3">Belongs to the nicotinamide ribonucleoside (NR) uptake permease (TC 4.B.1) family.</text>
</comment>
<dbReference type="EMBL" id="JAAMPU010000098">
    <property type="protein sequence ID" value="NMH27044.1"/>
    <property type="molecule type" value="Genomic_DNA"/>
</dbReference>
<dbReference type="GO" id="GO:0005886">
    <property type="term" value="C:plasma membrane"/>
    <property type="evidence" value="ECO:0007669"/>
    <property type="project" value="UniProtKB-SubCell"/>
</dbReference>
<feature type="transmembrane region" description="Helical" evidence="10">
    <location>
        <begin position="102"/>
        <end position="122"/>
    </location>
</feature>
<evidence type="ECO:0000256" key="3">
    <source>
        <dbReference type="ARBA" id="ARBA00006669"/>
    </source>
</evidence>
<evidence type="ECO:0000256" key="1">
    <source>
        <dbReference type="ARBA" id="ARBA00002672"/>
    </source>
</evidence>
<evidence type="ECO:0000256" key="9">
    <source>
        <dbReference type="ARBA" id="ARBA00023136"/>
    </source>
</evidence>
<sequence>MYSLFFESYRNTPTLDIVIEAIVFLFGIVSVWFAKKQNIWVFPTGLVATILTVYLLYKAGYLAEMALNVYYSVMSIYGWIVWLRPSANGQLPVTRTNRNQKLTGFGLFILTILVTFAIYALFGAEVKPANYIDIFISGIFFTAMWFMALKKIENWTLYIIADAIAVPLYLHRGLGMLSLQYVIFTMLAIIAYVEWRKILHTQKQ</sequence>
<protein>
    <recommendedName>
        <fullName evidence="4">Nicotinamide riboside transporter PnuC</fullName>
    </recommendedName>
</protein>
<comment type="caution">
    <text evidence="11">The sequence shown here is derived from an EMBL/GenBank/DDBJ whole genome shotgun (WGS) entry which is preliminary data.</text>
</comment>
<dbReference type="Proteomes" id="UP000712080">
    <property type="component" value="Unassembled WGS sequence"/>
</dbReference>
<evidence type="ECO:0000313" key="12">
    <source>
        <dbReference type="Proteomes" id="UP000712080"/>
    </source>
</evidence>
<comment type="subcellular location">
    <subcellularLocation>
        <location evidence="2">Cell membrane</location>
        <topology evidence="2">Multi-pass membrane protein</topology>
    </subcellularLocation>
</comment>
<dbReference type="GO" id="GO:0034257">
    <property type="term" value="F:nicotinamide riboside transmembrane transporter activity"/>
    <property type="evidence" value="ECO:0007669"/>
    <property type="project" value="InterPro"/>
</dbReference>
<organism evidence="11 12">
    <name type="scientific">Flavobacterium silvaticum</name>
    <dbReference type="NCBI Taxonomy" id="1852020"/>
    <lineage>
        <taxon>Bacteria</taxon>
        <taxon>Pseudomonadati</taxon>
        <taxon>Bacteroidota</taxon>
        <taxon>Flavobacteriia</taxon>
        <taxon>Flavobacteriales</taxon>
        <taxon>Flavobacteriaceae</taxon>
        <taxon>Flavobacterium</taxon>
    </lineage>
</organism>
<dbReference type="PANTHER" id="PTHR36122">
    <property type="entry name" value="NICOTINAMIDE RIBOSIDE TRANSPORTER PNUC"/>
    <property type="match status" value="1"/>
</dbReference>
<evidence type="ECO:0000256" key="10">
    <source>
        <dbReference type="SAM" id="Phobius"/>
    </source>
</evidence>
<evidence type="ECO:0000256" key="8">
    <source>
        <dbReference type="ARBA" id="ARBA00022989"/>
    </source>
</evidence>
<dbReference type="InterPro" id="IPR006419">
    <property type="entry name" value="NMN_transpt_PnuC"/>
</dbReference>
<comment type="function">
    <text evidence="1">Required for nicotinamide riboside transport across the inner membrane.</text>
</comment>
<evidence type="ECO:0000256" key="4">
    <source>
        <dbReference type="ARBA" id="ARBA00017522"/>
    </source>
</evidence>
<feature type="transmembrane region" description="Helical" evidence="10">
    <location>
        <begin position="40"/>
        <end position="57"/>
    </location>
</feature>
<feature type="transmembrane region" description="Helical" evidence="10">
    <location>
        <begin position="128"/>
        <end position="148"/>
    </location>
</feature>
<dbReference type="PANTHER" id="PTHR36122:SF2">
    <property type="entry name" value="NICOTINAMIDE RIBOSIDE TRANSPORTER PNUC"/>
    <property type="match status" value="1"/>
</dbReference>
<keyword evidence="7 10" id="KW-0812">Transmembrane</keyword>
<keyword evidence="12" id="KW-1185">Reference proteome</keyword>
<keyword evidence="9 10" id="KW-0472">Membrane</keyword>
<accession>A0A972JEM3</accession>
<feature type="transmembrane region" description="Helical" evidence="10">
    <location>
        <begin position="155"/>
        <end position="171"/>
    </location>
</feature>
<evidence type="ECO:0000256" key="7">
    <source>
        <dbReference type="ARBA" id="ARBA00022692"/>
    </source>
</evidence>
<dbReference type="AlphaFoldDB" id="A0A972JEM3"/>
<dbReference type="NCBIfam" id="TIGR01528">
    <property type="entry name" value="NMN_trans_PnuC"/>
    <property type="match status" value="1"/>
</dbReference>
<gene>
    <name evidence="11" type="ORF">G6047_03285</name>
</gene>
<feature type="transmembrane region" description="Helical" evidence="10">
    <location>
        <begin position="12"/>
        <end position="33"/>
    </location>
</feature>